<keyword evidence="4" id="KW-1185">Reference proteome</keyword>
<dbReference type="Proteomes" id="UP001166191">
    <property type="component" value="Unassembled WGS sequence"/>
</dbReference>
<sequence>MNSVKPGMRKRIAQGDRMLGSFIKLTDPSSIEIFGGTGFDFVVIDQEHGPFDRQALNIAMLAARAAGVAGVVRVPQPTPDLILSTLDVGATGILAPHIVTAEDARGLVSACRYRSGRRGFSGVTRAGGYGSSSMWQQIDASDAAIAAIAMIEDPPALDHLDEILAVDGLDAIFIGRGDLTVAFGARTRNDDIVVQAVDRILEAARRHGKPVLMLADNPAEAGALFDRGIASLIVSSDQGLLRKAAAEIAGEFRAL</sequence>
<name>A0ABS6AKG9_9RHOB</name>
<feature type="domain" description="HpcH/HpaI aldolase/citrate lyase" evidence="2">
    <location>
        <begin position="20"/>
        <end position="209"/>
    </location>
</feature>
<dbReference type="Pfam" id="PF03328">
    <property type="entry name" value="HpcH_HpaI"/>
    <property type="match status" value="1"/>
</dbReference>
<dbReference type="PANTHER" id="PTHR30502">
    <property type="entry name" value="2-KETO-3-DEOXY-L-RHAMNONATE ALDOLASE"/>
    <property type="match status" value="1"/>
</dbReference>
<gene>
    <name evidence="3" type="ORF">KNW02_13215</name>
</gene>
<accession>A0ABS6AKG9</accession>
<evidence type="ECO:0000313" key="3">
    <source>
        <dbReference type="EMBL" id="MBU3031078.1"/>
    </source>
</evidence>
<proteinExistence type="predicted"/>
<dbReference type="InterPro" id="IPR005000">
    <property type="entry name" value="Aldolase/citrate-lyase_domain"/>
</dbReference>
<reference evidence="3" key="1">
    <citation type="submission" date="2021-06" db="EMBL/GenBank/DDBJ databases">
        <title>Paracoccus bacterium XHP0099 sp. nov., isolated from the surface waters of the Yellow Sea.</title>
        <authorList>
            <person name="Xue H."/>
            <person name="Zhang D."/>
        </authorList>
    </citation>
    <scope>NUCLEOTIDE SEQUENCE</scope>
    <source>
        <strain evidence="3">XHP0099</strain>
    </source>
</reference>
<organism evidence="3 4">
    <name type="scientific">Paracoccus marinaquae</name>
    <dbReference type="NCBI Taxonomy" id="2841926"/>
    <lineage>
        <taxon>Bacteria</taxon>
        <taxon>Pseudomonadati</taxon>
        <taxon>Pseudomonadota</taxon>
        <taxon>Alphaproteobacteria</taxon>
        <taxon>Rhodobacterales</taxon>
        <taxon>Paracoccaceae</taxon>
        <taxon>Paracoccus</taxon>
    </lineage>
</organism>
<evidence type="ECO:0000259" key="2">
    <source>
        <dbReference type="Pfam" id="PF03328"/>
    </source>
</evidence>
<evidence type="ECO:0000313" key="4">
    <source>
        <dbReference type="Proteomes" id="UP001166191"/>
    </source>
</evidence>
<dbReference type="PANTHER" id="PTHR30502:SF0">
    <property type="entry name" value="PHOSPHOENOLPYRUVATE CARBOXYLASE FAMILY PROTEIN"/>
    <property type="match status" value="1"/>
</dbReference>
<protein>
    <submittedName>
        <fullName evidence="3">Aldolase</fullName>
    </submittedName>
</protein>
<comment type="caution">
    <text evidence="3">The sequence shown here is derived from an EMBL/GenBank/DDBJ whole genome shotgun (WGS) entry which is preliminary data.</text>
</comment>
<keyword evidence="1" id="KW-0479">Metal-binding</keyword>
<evidence type="ECO:0000256" key="1">
    <source>
        <dbReference type="ARBA" id="ARBA00022723"/>
    </source>
</evidence>
<dbReference type="InterPro" id="IPR050251">
    <property type="entry name" value="HpcH-HpaI_aldolase"/>
</dbReference>
<dbReference type="EMBL" id="JAHKNG010000023">
    <property type="protein sequence ID" value="MBU3031078.1"/>
    <property type="molecule type" value="Genomic_DNA"/>
</dbReference>
<dbReference type="RefSeq" id="WP_216033749.1">
    <property type="nucleotide sequence ID" value="NZ_JAHKNG010000023.1"/>
</dbReference>